<evidence type="ECO:0000313" key="3">
    <source>
        <dbReference type="Proteomes" id="UP001151760"/>
    </source>
</evidence>
<feature type="region of interest" description="Disordered" evidence="1">
    <location>
        <begin position="301"/>
        <end position="378"/>
    </location>
</feature>
<feature type="compositionally biased region" description="Polar residues" evidence="1">
    <location>
        <begin position="345"/>
        <end position="357"/>
    </location>
</feature>
<protein>
    <submittedName>
        <fullName evidence="2">Gag-pol polyprotein</fullName>
    </submittedName>
</protein>
<dbReference type="Gene3D" id="3.30.420.10">
    <property type="entry name" value="Ribonuclease H-like superfamily/Ribonuclease H"/>
    <property type="match status" value="1"/>
</dbReference>
<feature type="compositionally biased region" description="Polar residues" evidence="1">
    <location>
        <begin position="305"/>
        <end position="320"/>
    </location>
</feature>
<evidence type="ECO:0000256" key="1">
    <source>
        <dbReference type="SAM" id="MobiDB-lite"/>
    </source>
</evidence>
<keyword evidence="3" id="KW-1185">Reference proteome</keyword>
<comment type="caution">
    <text evidence="2">The sequence shown here is derived from an EMBL/GenBank/DDBJ whole genome shotgun (WGS) entry which is preliminary data.</text>
</comment>
<dbReference type="PANTHER" id="PTHR42648:SF32">
    <property type="entry name" value="RIBONUCLEASE H-LIKE DOMAIN, GAG-PRE-INTEGRASE DOMAIN PROTEIN-RELATED"/>
    <property type="match status" value="1"/>
</dbReference>
<proteinExistence type="predicted"/>
<dbReference type="InterPro" id="IPR036397">
    <property type="entry name" value="RNaseH_sf"/>
</dbReference>
<dbReference type="Proteomes" id="UP001151760">
    <property type="component" value="Unassembled WGS sequence"/>
</dbReference>
<sequence length="960" mass="110546">MHTFYQHHPSAQRWTKDHPLEQVIGNPSQSIRTRRQLETDGEMCMFALTVSRTKPKNIKEAMADSAWIESMQEELHQFDRLDVWELVDRPLCKNVINLKWLWKNKRDEENTVDDVDIEEMDINWQIAMISIRMKKFYKKTGRRVRIEGNKPVGFDKRRLECFKCPTLVILLRNAHPMGQMMERRETHFIKIKDLERKKEDFLNKPLYSRFSKTDNFKGVPHPLTGDYTPKPQEEIDDSLYVYGKKGPQKPETSVSDDKFSENSVTSSEEVMPNVNTGRANVNSVKSNVNSVRHNVNSVRTNVNTGRSKQPVPTSNSNSFSPVRPQGNWGTAVKTSAGYNWRRTRPNSNYNSGSNFVRTVNVKGPQGRPKPEKAWTGNKDSPGMILRNCTRGNLLPLEHKVLFTETECLVVSPDFKMPDENQILLKVPRQHNMYSFDMKTPSLTKDYACLIAKATSDESKLWHRRGIKQEYSNARTSQHNGVAERMNRTLIEAARTMLANSLLPMEIFSPSYFTLNMKRGFRGVPRPLLPVMLPVVDVDQSAGPADQAEDQLSSSAPLPSSSHPLVISATIETAVPQSQDPTHPHVPEARTMKVEDLLHLVPNLITKVDSLETELKQTKLTIRKAIVKLVKKDIVDDPLGSKGDFVTPTKSLEEAQEEEISPTILEAAKTLSKVAPQRSNSVDKGKRYKRRKESKEEDISTGFKDISTGFEEVNTGFEKLILLEANAELTKEVLGKDLPEQDFAKRMVDLVNQRKRQFAKERAKEKRNKRMTQSQLRIYMSNYLKNQGTWKLSQLKKLKFEEIKEEFEKLVKQIDTFVPMNVEATKAQLKRYREGLQTENAPTTIIRANGADTVYMSFGAMLKDFTREDLIELYRLVMQKYGTNRPEDAYDRVLWSDLRTMFDPPLNEDAIWSLPLQQKIISWRYYDKCEWMLKMKLLDGKMNEVCYKLLKMIEKQAGVRK</sequence>
<dbReference type="EMBL" id="BQNB010010929">
    <property type="protein sequence ID" value="GJS83836.1"/>
    <property type="molecule type" value="Genomic_DNA"/>
</dbReference>
<feature type="region of interest" description="Disordered" evidence="1">
    <location>
        <begin position="671"/>
        <end position="693"/>
    </location>
</feature>
<feature type="region of interest" description="Disordered" evidence="1">
    <location>
        <begin position="244"/>
        <end position="270"/>
    </location>
</feature>
<dbReference type="InterPro" id="IPR012337">
    <property type="entry name" value="RNaseH-like_sf"/>
</dbReference>
<dbReference type="PANTHER" id="PTHR42648">
    <property type="entry name" value="TRANSPOSASE, PUTATIVE-RELATED"/>
    <property type="match status" value="1"/>
</dbReference>
<reference evidence="2" key="2">
    <citation type="submission" date="2022-01" db="EMBL/GenBank/DDBJ databases">
        <authorList>
            <person name="Yamashiro T."/>
            <person name="Shiraishi A."/>
            <person name="Satake H."/>
            <person name="Nakayama K."/>
        </authorList>
    </citation>
    <scope>NUCLEOTIDE SEQUENCE</scope>
</reference>
<gene>
    <name evidence="2" type="ORF">Tco_0750377</name>
</gene>
<feature type="compositionally biased region" description="Polar residues" evidence="1">
    <location>
        <begin position="261"/>
        <end position="270"/>
    </location>
</feature>
<reference evidence="2" key="1">
    <citation type="journal article" date="2022" name="Int. J. Mol. Sci.">
        <title>Draft Genome of Tanacetum Coccineum: Genomic Comparison of Closely Related Tanacetum-Family Plants.</title>
        <authorList>
            <person name="Yamashiro T."/>
            <person name="Shiraishi A."/>
            <person name="Nakayama K."/>
            <person name="Satake H."/>
        </authorList>
    </citation>
    <scope>NUCLEOTIDE SEQUENCE</scope>
</reference>
<dbReference type="SUPFAM" id="SSF53098">
    <property type="entry name" value="Ribonuclease H-like"/>
    <property type="match status" value="1"/>
</dbReference>
<evidence type="ECO:0000313" key="2">
    <source>
        <dbReference type="EMBL" id="GJS83836.1"/>
    </source>
</evidence>
<dbReference type="InterPro" id="IPR039537">
    <property type="entry name" value="Retrotran_Ty1/copia-like"/>
</dbReference>
<name>A0ABQ4Z3Q0_9ASTR</name>
<accession>A0ABQ4Z3Q0</accession>
<organism evidence="2 3">
    <name type="scientific">Tanacetum coccineum</name>
    <dbReference type="NCBI Taxonomy" id="301880"/>
    <lineage>
        <taxon>Eukaryota</taxon>
        <taxon>Viridiplantae</taxon>
        <taxon>Streptophyta</taxon>
        <taxon>Embryophyta</taxon>
        <taxon>Tracheophyta</taxon>
        <taxon>Spermatophyta</taxon>
        <taxon>Magnoliopsida</taxon>
        <taxon>eudicotyledons</taxon>
        <taxon>Gunneridae</taxon>
        <taxon>Pentapetalae</taxon>
        <taxon>asterids</taxon>
        <taxon>campanulids</taxon>
        <taxon>Asterales</taxon>
        <taxon>Asteraceae</taxon>
        <taxon>Asteroideae</taxon>
        <taxon>Anthemideae</taxon>
        <taxon>Anthemidinae</taxon>
        <taxon>Tanacetum</taxon>
    </lineage>
</organism>